<dbReference type="Proteomes" id="UP000520814">
    <property type="component" value="Unassembled WGS sequence"/>
</dbReference>
<evidence type="ECO:0000313" key="3">
    <source>
        <dbReference type="Proteomes" id="UP000520814"/>
    </source>
</evidence>
<dbReference type="AlphaFoldDB" id="A0A7W9SST2"/>
<protein>
    <submittedName>
        <fullName evidence="2">LDH2 family malate/lactate/ureidoglycolate dehydrogenase</fullName>
    </submittedName>
</protein>
<feature type="transmembrane region" description="Helical" evidence="1">
    <location>
        <begin position="6"/>
        <end position="26"/>
    </location>
</feature>
<evidence type="ECO:0000256" key="1">
    <source>
        <dbReference type="SAM" id="Phobius"/>
    </source>
</evidence>
<keyword evidence="1" id="KW-0812">Transmembrane</keyword>
<proteinExistence type="predicted"/>
<dbReference type="RefSeq" id="WP_184200738.1">
    <property type="nucleotide sequence ID" value="NZ_JACHGW010000004.1"/>
</dbReference>
<dbReference type="EMBL" id="JACHGW010000004">
    <property type="protein sequence ID" value="MBB6052181.1"/>
    <property type="molecule type" value="Genomic_DNA"/>
</dbReference>
<comment type="caution">
    <text evidence="2">The sequence shown here is derived from an EMBL/GenBank/DDBJ whole genome shotgun (WGS) entry which is preliminary data.</text>
</comment>
<evidence type="ECO:0000313" key="2">
    <source>
        <dbReference type="EMBL" id="MBB6052181.1"/>
    </source>
</evidence>
<name>A0A7W9SST2_ARMRO</name>
<organism evidence="2 3">
    <name type="scientific">Armatimonas rosea</name>
    <dbReference type="NCBI Taxonomy" id="685828"/>
    <lineage>
        <taxon>Bacteria</taxon>
        <taxon>Bacillati</taxon>
        <taxon>Armatimonadota</taxon>
        <taxon>Armatimonadia</taxon>
        <taxon>Armatimonadales</taxon>
        <taxon>Armatimonadaceae</taxon>
        <taxon>Armatimonas</taxon>
    </lineage>
</organism>
<keyword evidence="1" id="KW-1133">Transmembrane helix</keyword>
<accession>A0A7W9SST2</accession>
<reference evidence="2 3" key="1">
    <citation type="submission" date="2020-08" db="EMBL/GenBank/DDBJ databases">
        <title>Genomic Encyclopedia of Type Strains, Phase IV (KMG-IV): sequencing the most valuable type-strain genomes for metagenomic binning, comparative biology and taxonomic classification.</title>
        <authorList>
            <person name="Goeker M."/>
        </authorList>
    </citation>
    <scope>NUCLEOTIDE SEQUENCE [LARGE SCALE GENOMIC DNA]</scope>
    <source>
        <strain evidence="2 3">DSM 23562</strain>
    </source>
</reference>
<keyword evidence="3" id="KW-1185">Reference proteome</keyword>
<keyword evidence="1" id="KW-0472">Membrane</keyword>
<sequence>MKQEIPTGVIIAVVAVLVLGIGLMLWKKSTEPSVERDAQGNLVTGIDPSKVKTPAEIKAEMDKMVQQEKAAKGAH</sequence>
<gene>
    <name evidence="2" type="ORF">HNQ39_004002</name>
</gene>